<reference evidence="1 2" key="1">
    <citation type="submission" date="2014-04" db="EMBL/GenBank/DDBJ databases">
        <authorList>
            <consortium name="DOE Joint Genome Institute"/>
            <person name="Kuo A."/>
            <person name="Gay G."/>
            <person name="Dore J."/>
            <person name="Kohler A."/>
            <person name="Nagy L.G."/>
            <person name="Floudas D."/>
            <person name="Copeland A."/>
            <person name="Barry K.W."/>
            <person name="Cichocki N."/>
            <person name="Veneault-Fourrey C."/>
            <person name="LaButti K."/>
            <person name="Lindquist E.A."/>
            <person name="Lipzen A."/>
            <person name="Lundell T."/>
            <person name="Morin E."/>
            <person name="Murat C."/>
            <person name="Sun H."/>
            <person name="Tunlid A."/>
            <person name="Henrissat B."/>
            <person name="Grigoriev I.V."/>
            <person name="Hibbett D.S."/>
            <person name="Martin F."/>
            <person name="Nordberg H.P."/>
            <person name="Cantor M.N."/>
            <person name="Hua S.X."/>
        </authorList>
    </citation>
    <scope>NUCLEOTIDE SEQUENCE [LARGE SCALE GENOMIC DNA]</scope>
    <source>
        <strain evidence="2">h7</strain>
    </source>
</reference>
<protein>
    <submittedName>
        <fullName evidence="1">Uncharacterized protein</fullName>
    </submittedName>
</protein>
<name>A0A0C3CCY5_HEBCY</name>
<evidence type="ECO:0000313" key="2">
    <source>
        <dbReference type="Proteomes" id="UP000053424"/>
    </source>
</evidence>
<keyword evidence="2" id="KW-1185">Reference proteome</keyword>
<sequence>MDRTVDMVCRINRNPTSGAAALAPTYYPTHGSSVSWDIQQWNTTASRWPTLLPDRRSSLA</sequence>
<gene>
    <name evidence="1" type="ORF">M413DRAFT_445478</name>
</gene>
<reference evidence="2" key="2">
    <citation type="submission" date="2015-01" db="EMBL/GenBank/DDBJ databases">
        <title>Evolutionary Origins and Diversification of the Mycorrhizal Mutualists.</title>
        <authorList>
            <consortium name="DOE Joint Genome Institute"/>
            <consortium name="Mycorrhizal Genomics Consortium"/>
            <person name="Kohler A."/>
            <person name="Kuo A."/>
            <person name="Nagy L.G."/>
            <person name="Floudas D."/>
            <person name="Copeland A."/>
            <person name="Barry K.W."/>
            <person name="Cichocki N."/>
            <person name="Veneault-Fourrey C."/>
            <person name="LaButti K."/>
            <person name="Lindquist E.A."/>
            <person name="Lipzen A."/>
            <person name="Lundell T."/>
            <person name="Morin E."/>
            <person name="Murat C."/>
            <person name="Riley R."/>
            <person name="Ohm R."/>
            <person name="Sun H."/>
            <person name="Tunlid A."/>
            <person name="Henrissat B."/>
            <person name="Grigoriev I.V."/>
            <person name="Hibbett D.S."/>
            <person name="Martin F."/>
        </authorList>
    </citation>
    <scope>NUCLEOTIDE SEQUENCE [LARGE SCALE GENOMIC DNA]</scope>
    <source>
        <strain evidence="2">h7</strain>
    </source>
</reference>
<dbReference type="HOGENOM" id="CLU_2941985_0_0_1"/>
<dbReference type="AlphaFoldDB" id="A0A0C3CCY5"/>
<evidence type="ECO:0000313" key="1">
    <source>
        <dbReference type="EMBL" id="KIM41481.1"/>
    </source>
</evidence>
<dbReference type="EMBL" id="KN831780">
    <property type="protein sequence ID" value="KIM41481.1"/>
    <property type="molecule type" value="Genomic_DNA"/>
</dbReference>
<dbReference type="Proteomes" id="UP000053424">
    <property type="component" value="Unassembled WGS sequence"/>
</dbReference>
<accession>A0A0C3CCY5</accession>
<organism evidence="1 2">
    <name type="scientific">Hebeloma cylindrosporum</name>
    <dbReference type="NCBI Taxonomy" id="76867"/>
    <lineage>
        <taxon>Eukaryota</taxon>
        <taxon>Fungi</taxon>
        <taxon>Dikarya</taxon>
        <taxon>Basidiomycota</taxon>
        <taxon>Agaricomycotina</taxon>
        <taxon>Agaricomycetes</taxon>
        <taxon>Agaricomycetidae</taxon>
        <taxon>Agaricales</taxon>
        <taxon>Agaricineae</taxon>
        <taxon>Hymenogastraceae</taxon>
        <taxon>Hebeloma</taxon>
    </lineage>
</organism>
<proteinExistence type="predicted"/>